<dbReference type="PANTHER" id="PTHR23155">
    <property type="entry name" value="DISEASE RESISTANCE PROTEIN RP"/>
    <property type="match status" value="1"/>
</dbReference>
<dbReference type="Gene3D" id="3.40.50.300">
    <property type="entry name" value="P-loop containing nucleotide triphosphate hydrolases"/>
    <property type="match status" value="1"/>
</dbReference>
<dbReference type="InterPro" id="IPR038005">
    <property type="entry name" value="RX-like_CC"/>
</dbReference>
<evidence type="ECO:0000256" key="5">
    <source>
        <dbReference type="ARBA" id="ARBA00022821"/>
    </source>
</evidence>
<dbReference type="InterPro" id="IPR027417">
    <property type="entry name" value="P-loop_NTPase"/>
</dbReference>
<evidence type="ECO:0000256" key="6">
    <source>
        <dbReference type="ARBA" id="ARBA00022840"/>
    </source>
</evidence>
<dbReference type="AlphaFoldDB" id="A0AAD4P2C4"/>
<keyword evidence="3" id="KW-0677">Repeat</keyword>
<dbReference type="SUPFAM" id="SSF52540">
    <property type="entry name" value="P-loop containing nucleoside triphosphate hydrolases"/>
    <property type="match status" value="1"/>
</dbReference>
<evidence type="ECO:0000259" key="12">
    <source>
        <dbReference type="Pfam" id="PF23598"/>
    </source>
</evidence>
<dbReference type="InterPro" id="IPR041118">
    <property type="entry name" value="Rx_N"/>
</dbReference>
<dbReference type="InterPro" id="IPR044974">
    <property type="entry name" value="Disease_R_plants"/>
</dbReference>
<evidence type="ECO:0000313" key="13">
    <source>
        <dbReference type="EMBL" id="KAH6823555.1"/>
    </source>
</evidence>
<dbReference type="GO" id="GO:0098542">
    <property type="term" value="P:defense response to other organism"/>
    <property type="evidence" value="ECO:0007669"/>
    <property type="project" value="TreeGrafter"/>
</dbReference>
<dbReference type="Gene3D" id="1.10.8.430">
    <property type="entry name" value="Helical domain of apoptotic protease-activating factors"/>
    <property type="match status" value="1"/>
</dbReference>
<dbReference type="InterPro" id="IPR002182">
    <property type="entry name" value="NB-ARC"/>
</dbReference>
<dbReference type="Pfam" id="PF23598">
    <property type="entry name" value="LRR_14"/>
    <property type="match status" value="1"/>
</dbReference>
<dbReference type="GO" id="GO:0043531">
    <property type="term" value="F:ADP binding"/>
    <property type="evidence" value="ECO:0007669"/>
    <property type="project" value="InterPro"/>
</dbReference>
<feature type="compositionally biased region" description="Basic and acidic residues" evidence="8">
    <location>
        <begin position="145"/>
        <end position="156"/>
    </location>
</feature>
<accession>A0AAD4P2C4</accession>
<feature type="region of interest" description="Disordered" evidence="8">
    <location>
        <begin position="135"/>
        <end position="156"/>
    </location>
</feature>
<dbReference type="InterPro" id="IPR036388">
    <property type="entry name" value="WH-like_DNA-bd_sf"/>
</dbReference>
<keyword evidence="7" id="KW-0175">Coiled coil</keyword>
<dbReference type="FunFam" id="1.10.8.430:FF:000003">
    <property type="entry name" value="Probable disease resistance protein At5g66910"/>
    <property type="match status" value="1"/>
</dbReference>
<evidence type="ECO:0000256" key="8">
    <source>
        <dbReference type="SAM" id="MobiDB-lite"/>
    </source>
</evidence>
<feature type="domain" description="Disease resistance protein winged helix" evidence="11">
    <location>
        <begin position="417"/>
        <end position="490"/>
    </location>
</feature>
<dbReference type="Proteomes" id="UP001190926">
    <property type="component" value="Unassembled WGS sequence"/>
</dbReference>
<dbReference type="PANTHER" id="PTHR23155:SF1193">
    <property type="entry name" value="DISEASE RESISTANCE PROTEIN RPP13-RELATED"/>
    <property type="match status" value="1"/>
</dbReference>
<organism evidence="13 14">
    <name type="scientific">Perilla frutescens var. hirtella</name>
    <name type="common">Perilla citriodora</name>
    <name type="synonym">Perilla setoyensis</name>
    <dbReference type="NCBI Taxonomy" id="608512"/>
    <lineage>
        <taxon>Eukaryota</taxon>
        <taxon>Viridiplantae</taxon>
        <taxon>Streptophyta</taxon>
        <taxon>Embryophyta</taxon>
        <taxon>Tracheophyta</taxon>
        <taxon>Spermatophyta</taxon>
        <taxon>Magnoliopsida</taxon>
        <taxon>eudicotyledons</taxon>
        <taxon>Gunneridae</taxon>
        <taxon>Pentapetalae</taxon>
        <taxon>asterids</taxon>
        <taxon>lamiids</taxon>
        <taxon>Lamiales</taxon>
        <taxon>Lamiaceae</taxon>
        <taxon>Nepetoideae</taxon>
        <taxon>Elsholtzieae</taxon>
        <taxon>Perilla</taxon>
    </lineage>
</organism>
<keyword evidence="2" id="KW-0433">Leucine-rich repeat</keyword>
<feature type="domain" description="Disease resistance R13L4/SHOC-2-like LRR" evidence="12">
    <location>
        <begin position="545"/>
        <end position="833"/>
    </location>
</feature>
<gene>
    <name evidence="13" type="ORF">C2S53_012317</name>
</gene>
<dbReference type="InterPro" id="IPR055414">
    <property type="entry name" value="LRR_R13L4/SHOC2-like"/>
</dbReference>
<protein>
    <submittedName>
        <fullName evidence="13">Uncharacterized protein</fullName>
    </submittedName>
</protein>
<comment type="caution">
    <text evidence="13">The sequence shown here is derived from an EMBL/GenBank/DDBJ whole genome shotgun (WGS) entry which is preliminary data.</text>
</comment>
<keyword evidence="14" id="KW-1185">Reference proteome</keyword>
<dbReference type="Gene3D" id="3.80.10.10">
    <property type="entry name" value="Ribonuclease Inhibitor"/>
    <property type="match status" value="1"/>
</dbReference>
<feature type="compositionally biased region" description="Basic and acidic residues" evidence="8">
    <location>
        <begin position="861"/>
        <end position="874"/>
    </location>
</feature>
<evidence type="ECO:0000259" key="11">
    <source>
        <dbReference type="Pfam" id="PF23559"/>
    </source>
</evidence>
<dbReference type="InterPro" id="IPR042197">
    <property type="entry name" value="Apaf_helical"/>
</dbReference>
<proteinExistence type="inferred from homology"/>
<dbReference type="CDD" id="cd14798">
    <property type="entry name" value="RX-CC_like"/>
    <property type="match status" value="1"/>
</dbReference>
<dbReference type="Pfam" id="PF23559">
    <property type="entry name" value="WHD_DRP"/>
    <property type="match status" value="1"/>
</dbReference>
<keyword evidence="6" id="KW-0067">ATP-binding</keyword>
<evidence type="ECO:0000259" key="9">
    <source>
        <dbReference type="Pfam" id="PF00931"/>
    </source>
</evidence>
<dbReference type="EMBL" id="SDAM02000779">
    <property type="protein sequence ID" value="KAH6823555.1"/>
    <property type="molecule type" value="Genomic_DNA"/>
</dbReference>
<reference evidence="13 14" key="1">
    <citation type="journal article" date="2021" name="Nat. Commun.">
        <title>Incipient diploidization of the medicinal plant Perilla within 10,000 years.</title>
        <authorList>
            <person name="Zhang Y."/>
            <person name="Shen Q."/>
            <person name="Leng L."/>
            <person name="Zhang D."/>
            <person name="Chen S."/>
            <person name="Shi Y."/>
            <person name="Ning Z."/>
            <person name="Chen S."/>
        </authorList>
    </citation>
    <scope>NUCLEOTIDE SEQUENCE [LARGE SCALE GENOMIC DNA]</scope>
    <source>
        <strain evidence="14">cv. PC099</strain>
    </source>
</reference>
<dbReference type="Pfam" id="PF00931">
    <property type="entry name" value="NB-ARC"/>
    <property type="match status" value="1"/>
</dbReference>
<keyword evidence="5" id="KW-0611">Plant defense</keyword>
<dbReference type="PRINTS" id="PR00364">
    <property type="entry name" value="DISEASERSIST"/>
</dbReference>
<evidence type="ECO:0000256" key="1">
    <source>
        <dbReference type="ARBA" id="ARBA00008894"/>
    </source>
</evidence>
<dbReference type="GO" id="GO:0005524">
    <property type="term" value="F:ATP binding"/>
    <property type="evidence" value="ECO:0007669"/>
    <property type="project" value="UniProtKB-KW"/>
</dbReference>
<comment type="similarity">
    <text evidence="1">Belongs to the disease resistance NB-LRR family.</text>
</comment>
<dbReference type="Pfam" id="PF18052">
    <property type="entry name" value="Rx_N"/>
    <property type="match status" value="1"/>
</dbReference>
<evidence type="ECO:0000256" key="2">
    <source>
        <dbReference type="ARBA" id="ARBA00022614"/>
    </source>
</evidence>
<dbReference type="InterPro" id="IPR032675">
    <property type="entry name" value="LRR_dom_sf"/>
</dbReference>
<dbReference type="SUPFAM" id="SSF52058">
    <property type="entry name" value="L domain-like"/>
    <property type="match status" value="1"/>
</dbReference>
<evidence type="ECO:0000259" key="10">
    <source>
        <dbReference type="Pfam" id="PF18052"/>
    </source>
</evidence>
<name>A0AAD4P2C4_PERFH</name>
<feature type="domain" description="Disease resistance N-terminal" evidence="10">
    <location>
        <begin position="6"/>
        <end position="91"/>
    </location>
</feature>
<sequence>MAEEAVVAFLLENVKNLVKDQVDLISGAEAELEQLQRMLEMIEAVLKDMAEMQAKGHRFTQLQKHIREAVYNAEDVIDASLTHRSKDRTNQWIPSSKNLSLAKKVKDLREKELQPLYDRATQALAGLPMRDAASAGATAAGTSDDDNRLQKKPREDNVVGFADQEATLLKYLKEETNELDVISIVGMPGLGKTTLAWKIYRDPKTEYEFPTKIWVYVSQEFNLKDVFLAILKKFTQTDMSSRNVQELAREVRSRLEKGRFLLFMDDVWTVEDWKQIEDALPKTNKTGKVLITSRHEKVAERANPKRDPHQLRFLTFDESWELLQLEVFGKNNSCPSEVEGLGKQIANQCRGVPLAVIVIGGILVEKRVDRAFWEKVSESVNTYIVQDDRQKRTENIILLSYNKLPHDLRDCFLYLGMFAEDSEIPAWKLTRLWIAEGFIKQNRNHGIRSLEEAAEDNLNDLVARNLVMVEKTKANGDVKTCRVHDMIREFCKDQAGLDNRNFFQEVKKTREGVFHPQISEIGKCRRLSIHSHVVEFIRTRAKGPKVRSFLCFSKETVNLPTECIPSIPEAFELLRVIDVSPIKFTKFPPKLTRLIHLRYITLSGNDLKALPKDASKLWNLQTVRIDTTAREFDIKADIGKMKQLRHLKTKAAIVLKEVQGEGGENLQTLSRLSTKSFTEEVFSRAKNLKNLGIRGNLATIENKNLMEKLERLEKLKLVHDTFSANGSAGSALQRLPPQDNFPPNLRILTLSSTCLDWRHMTTLGSLRKLEVLKLKEMAFKGRRWEAESNEFRCLESLHIVRTDLEIWTIASGDRPFPKLKNLVLKNCERLQQIPSQLGRSLQFVELERVTKPLVDSAKKIETEKQEMQKRESGGRRGGFKLIISPGDASATTSS</sequence>
<dbReference type="FunFam" id="1.10.10.10:FF:000322">
    <property type="entry name" value="Probable disease resistance protein At1g63360"/>
    <property type="match status" value="1"/>
</dbReference>
<dbReference type="Gene3D" id="1.20.5.4130">
    <property type="match status" value="1"/>
</dbReference>
<keyword evidence="4" id="KW-0547">Nucleotide-binding</keyword>
<evidence type="ECO:0000256" key="4">
    <source>
        <dbReference type="ARBA" id="ARBA00022741"/>
    </source>
</evidence>
<evidence type="ECO:0000313" key="14">
    <source>
        <dbReference type="Proteomes" id="UP001190926"/>
    </source>
</evidence>
<evidence type="ECO:0000256" key="3">
    <source>
        <dbReference type="ARBA" id="ARBA00022737"/>
    </source>
</evidence>
<dbReference type="InterPro" id="IPR058922">
    <property type="entry name" value="WHD_DRP"/>
</dbReference>
<feature type="coiled-coil region" evidence="7">
    <location>
        <begin position="18"/>
        <end position="55"/>
    </location>
</feature>
<feature type="region of interest" description="Disordered" evidence="8">
    <location>
        <begin position="861"/>
        <end position="894"/>
    </location>
</feature>
<feature type="domain" description="NB-ARC" evidence="9">
    <location>
        <begin position="168"/>
        <end position="331"/>
    </location>
</feature>
<dbReference type="GO" id="GO:0051607">
    <property type="term" value="P:defense response to virus"/>
    <property type="evidence" value="ECO:0007669"/>
    <property type="project" value="UniProtKB-ARBA"/>
</dbReference>
<dbReference type="FunFam" id="3.40.50.300:FF:001091">
    <property type="entry name" value="Probable disease resistance protein At1g61300"/>
    <property type="match status" value="1"/>
</dbReference>
<dbReference type="Gene3D" id="1.10.10.10">
    <property type="entry name" value="Winged helix-like DNA-binding domain superfamily/Winged helix DNA-binding domain"/>
    <property type="match status" value="1"/>
</dbReference>
<evidence type="ECO:0000256" key="7">
    <source>
        <dbReference type="SAM" id="Coils"/>
    </source>
</evidence>